<feature type="transmembrane region" description="Helical" evidence="1">
    <location>
        <begin position="113"/>
        <end position="131"/>
    </location>
</feature>
<evidence type="ECO:0000256" key="1">
    <source>
        <dbReference type="SAM" id="Phobius"/>
    </source>
</evidence>
<dbReference type="AlphaFoldDB" id="A0AAD4E8W1"/>
<feature type="transmembrane region" description="Helical" evidence="1">
    <location>
        <begin position="7"/>
        <end position="25"/>
    </location>
</feature>
<keyword evidence="1" id="KW-0472">Membrane</keyword>
<protein>
    <submittedName>
        <fullName evidence="2">Uncharacterized protein</fullName>
    </submittedName>
</protein>
<dbReference type="RefSeq" id="XP_041227458.1">
    <property type="nucleotide sequence ID" value="XM_041370846.1"/>
</dbReference>
<dbReference type="EMBL" id="JABBWK010000019">
    <property type="protein sequence ID" value="KAG1901883.1"/>
    <property type="molecule type" value="Genomic_DNA"/>
</dbReference>
<keyword evidence="1" id="KW-0812">Transmembrane</keyword>
<reference evidence="2" key="1">
    <citation type="journal article" date="2020" name="New Phytol.">
        <title>Comparative genomics reveals dynamic genome evolution in host specialist ectomycorrhizal fungi.</title>
        <authorList>
            <person name="Lofgren L.A."/>
            <person name="Nguyen N.H."/>
            <person name="Vilgalys R."/>
            <person name="Ruytinx J."/>
            <person name="Liao H.L."/>
            <person name="Branco S."/>
            <person name="Kuo A."/>
            <person name="LaButti K."/>
            <person name="Lipzen A."/>
            <person name="Andreopoulos W."/>
            <person name="Pangilinan J."/>
            <person name="Riley R."/>
            <person name="Hundley H."/>
            <person name="Na H."/>
            <person name="Barry K."/>
            <person name="Grigoriev I.V."/>
            <person name="Stajich J.E."/>
            <person name="Kennedy P.G."/>
        </authorList>
    </citation>
    <scope>NUCLEOTIDE SEQUENCE</scope>
    <source>
        <strain evidence="2">FC203</strain>
    </source>
</reference>
<organism evidence="2 3">
    <name type="scientific">Suillus fuscotomentosus</name>
    <dbReference type="NCBI Taxonomy" id="1912939"/>
    <lineage>
        <taxon>Eukaryota</taxon>
        <taxon>Fungi</taxon>
        <taxon>Dikarya</taxon>
        <taxon>Basidiomycota</taxon>
        <taxon>Agaricomycotina</taxon>
        <taxon>Agaricomycetes</taxon>
        <taxon>Agaricomycetidae</taxon>
        <taxon>Boletales</taxon>
        <taxon>Suillineae</taxon>
        <taxon>Suillaceae</taxon>
        <taxon>Suillus</taxon>
    </lineage>
</organism>
<feature type="transmembrane region" description="Helical" evidence="1">
    <location>
        <begin position="37"/>
        <end position="59"/>
    </location>
</feature>
<proteinExistence type="predicted"/>
<accession>A0AAD4E8W1</accession>
<evidence type="ECO:0000313" key="3">
    <source>
        <dbReference type="Proteomes" id="UP001195769"/>
    </source>
</evidence>
<gene>
    <name evidence="2" type="ORF">F5891DRAFT_189851</name>
</gene>
<name>A0AAD4E8W1_9AGAM</name>
<evidence type="ECO:0000313" key="2">
    <source>
        <dbReference type="EMBL" id="KAG1901883.1"/>
    </source>
</evidence>
<sequence length="234" mass="26005">MMRIAFVISRYLPIGTVAMYLYYGVGSTHGETPNSGTYMVVIGTMNALGAAAADVMLAARVHAFCGREKRTLIAISFFSIVMVSATLIIFYVAASKCGKSTCDASEAKQFLGILYIIPMTYQLVLMALTVHKRFKFYRQAKHPSGFCCISGWYDLHAMHCPGLYSELCGHYKLPSPYSNIFYSPQVVVYSVFASRIMFNLRATHESQDVPITGPSHLERGHCSTDSKHLPVWIV</sequence>
<keyword evidence="3" id="KW-1185">Reference proteome</keyword>
<dbReference type="Proteomes" id="UP001195769">
    <property type="component" value="Unassembled WGS sequence"/>
</dbReference>
<feature type="transmembrane region" description="Helical" evidence="1">
    <location>
        <begin position="71"/>
        <end position="93"/>
    </location>
</feature>
<keyword evidence="1" id="KW-1133">Transmembrane helix</keyword>
<dbReference type="GeneID" id="64665144"/>
<comment type="caution">
    <text evidence="2">The sequence shown here is derived from an EMBL/GenBank/DDBJ whole genome shotgun (WGS) entry which is preliminary data.</text>
</comment>